<dbReference type="PANTHER" id="PTHR24305:SF29">
    <property type="entry name" value="BENZOATE-PARA-HYDROXYLASE"/>
    <property type="match status" value="1"/>
</dbReference>
<dbReference type="InterPro" id="IPR002401">
    <property type="entry name" value="Cyt_P450_E_grp-I"/>
</dbReference>
<keyword evidence="6 8" id="KW-0408">Iron</keyword>
<evidence type="ECO:0000256" key="6">
    <source>
        <dbReference type="ARBA" id="ARBA00023004"/>
    </source>
</evidence>
<dbReference type="STRING" id="289078.A0A2X0KD76"/>
<keyword evidence="11" id="KW-1185">Reference proteome</keyword>
<evidence type="ECO:0000256" key="2">
    <source>
        <dbReference type="ARBA" id="ARBA00010617"/>
    </source>
</evidence>
<dbReference type="InterPro" id="IPR036396">
    <property type="entry name" value="Cyt_P450_sf"/>
</dbReference>
<name>A0A2X0KD76_9BASI</name>
<dbReference type="InterPro" id="IPR050121">
    <property type="entry name" value="Cytochrome_P450_monoxygenase"/>
</dbReference>
<dbReference type="PRINTS" id="PR00463">
    <property type="entry name" value="EP450I"/>
</dbReference>
<dbReference type="GO" id="GO:0005506">
    <property type="term" value="F:iron ion binding"/>
    <property type="evidence" value="ECO:0007669"/>
    <property type="project" value="InterPro"/>
</dbReference>
<dbReference type="GO" id="GO:0020037">
    <property type="term" value="F:heme binding"/>
    <property type="evidence" value="ECO:0007669"/>
    <property type="project" value="InterPro"/>
</dbReference>
<dbReference type="InterPro" id="IPR017972">
    <property type="entry name" value="Cyt_P450_CS"/>
</dbReference>
<dbReference type="AlphaFoldDB" id="A0A2X0KD76"/>
<sequence length="563" mass="62840">MDSFQKYFDENTLQVLALAPLVLVALVYAIPFLTVHASLAKYPGPVLAKFSRLWLAIKSRCGVRSLSVHELHVKYGKFVRIGPNEISIADPAALPIVYGHGTGSLKTDFYSTKGARRPDGMPCVRTSTDLTDRDYSIRLVVSRVWSSSAFVAIRTGLFNTRDRQEHTRKRKIVAHTFSQKSVQEFEPYIAETVRVFLKKWDELCDKAKNGASGGALKGYAVIETLDWYNALAFDIIGDLAFGSTFGMLERDAADIVAITREDGSVFHAPAVKILNERGEFSATQGALPPFIRPYTKYFDPWFARGLASVNNLSGIARHRVGKRLEEGSGDRKDILAHLLAARDGEGKKMPRDELTAEALTQLIAGSDTTSNSSCAIMYYIVKNPRVHKKLQAELDKAFGARGIDGVLDYADVKALPYLQACINEALRRHSTSGMGLPRLMTQETEVCGEVFKAGTVLSVPSYTIHHLNEVWGDPWEYRPERWLEEGGKDLETKFLNIFSFGPRSCVGRNVAMMELLIFVATFAYRYDFKLAEGENQQLEVAEGFLRKPLGCKMGIKRRTVEEI</sequence>
<evidence type="ECO:0000256" key="3">
    <source>
        <dbReference type="ARBA" id="ARBA00022617"/>
    </source>
</evidence>
<accession>A0A2X0KD76</accession>
<dbReference type="PANTHER" id="PTHR24305">
    <property type="entry name" value="CYTOCHROME P450"/>
    <property type="match status" value="1"/>
</dbReference>
<dbReference type="CDD" id="cd11061">
    <property type="entry name" value="CYP67-like"/>
    <property type="match status" value="1"/>
</dbReference>
<comment type="similarity">
    <text evidence="2 9">Belongs to the cytochrome P450 family.</text>
</comment>
<keyword evidence="3 8" id="KW-0349">Heme</keyword>
<keyword evidence="4 8" id="KW-0479">Metal-binding</keyword>
<dbReference type="Pfam" id="PF00067">
    <property type="entry name" value="p450"/>
    <property type="match status" value="1"/>
</dbReference>
<dbReference type="OrthoDB" id="1470350at2759"/>
<evidence type="ECO:0000256" key="5">
    <source>
        <dbReference type="ARBA" id="ARBA00023002"/>
    </source>
</evidence>
<evidence type="ECO:0000256" key="7">
    <source>
        <dbReference type="ARBA" id="ARBA00023033"/>
    </source>
</evidence>
<dbReference type="EMBL" id="FMWP01000012">
    <property type="protein sequence ID" value="SCZ88232.1"/>
    <property type="molecule type" value="Genomic_DNA"/>
</dbReference>
<dbReference type="PROSITE" id="PS00086">
    <property type="entry name" value="CYTOCHROME_P450"/>
    <property type="match status" value="1"/>
</dbReference>
<evidence type="ECO:0000313" key="10">
    <source>
        <dbReference type="EMBL" id="SCZ88232.1"/>
    </source>
</evidence>
<dbReference type="GO" id="GO:0016705">
    <property type="term" value="F:oxidoreductase activity, acting on paired donors, with incorporation or reduction of molecular oxygen"/>
    <property type="evidence" value="ECO:0007669"/>
    <property type="project" value="InterPro"/>
</dbReference>
<evidence type="ECO:0000256" key="4">
    <source>
        <dbReference type="ARBA" id="ARBA00022723"/>
    </source>
</evidence>
<gene>
    <name evidence="10" type="ORF">BZ3500_MVSOF-1268-A1-R1_CHR2-1G04275</name>
</gene>
<evidence type="ECO:0000256" key="8">
    <source>
        <dbReference type="PIRSR" id="PIRSR602401-1"/>
    </source>
</evidence>
<dbReference type="GO" id="GO:0004497">
    <property type="term" value="F:monooxygenase activity"/>
    <property type="evidence" value="ECO:0007669"/>
    <property type="project" value="UniProtKB-KW"/>
</dbReference>
<dbReference type="SUPFAM" id="SSF48264">
    <property type="entry name" value="Cytochrome P450"/>
    <property type="match status" value="1"/>
</dbReference>
<proteinExistence type="inferred from homology"/>
<dbReference type="PRINTS" id="PR00385">
    <property type="entry name" value="P450"/>
</dbReference>
<dbReference type="Gene3D" id="1.10.630.10">
    <property type="entry name" value="Cytochrome P450"/>
    <property type="match status" value="1"/>
</dbReference>
<evidence type="ECO:0000256" key="9">
    <source>
        <dbReference type="RuleBase" id="RU000461"/>
    </source>
</evidence>
<keyword evidence="7 9" id="KW-0503">Monooxygenase</keyword>
<reference evidence="11" key="1">
    <citation type="submission" date="2016-10" db="EMBL/GenBank/DDBJ databases">
        <authorList>
            <person name="Jeantristanb JTB J.-T."/>
            <person name="Ricardo R."/>
        </authorList>
    </citation>
    <scope>NUCLEOTIDE SEQUENCE [LARGE SCALE GENOMIC DNA]</scope>
</reference>
<feature type="binding site" description="axial binding residue" evidence="8">
    <location>
        <position position="505"/>
    </location>
    <ligand>
        <name>heme</name>
        <dbReference type="ChEBI" id="CHEBI:30413"/>
    </ligand>
    <ligandPart>
        <name>Fe</name>
        <dbReference type="ChEBI" id="CHEBI:18248"/>
    </ligandPart>
</feature>
<evidence type="ECO:0000256" key="1">
    <source>
        <dbReference type="ARBA" id="ARBA00001971"/>
    </source>
</evidence>
<organism evidence="10 11">
    <name type="scientific">Microbotryum saponariae</name>
    <dbReference type="NCBI Taxonomy" id="289078"/>
    <lineage>
        <taxon>Eukaryota</taxon>
        <taxon>Fungi</taxon>
        <taxon>Dikarya</taxon>
        <taxon>Basidiomycota</taxon>
        <taxon>Pucciniomycotina</taxon>
        <taxon>Microbotryomycetes</taxon>
        <taxon>Microbotryales</taxon>
        <taxon>Microbotryaceae</taxon>
        <taxon>Microbotryum</taxon>
    </lineage>
</organism>
<comment type="cofactor">
    <cofactor evidence="1 8">
        <name>heme</name>
        <dbReference type="ChEBI" id="CHEBI:30413"/>
    </cofactor>
</comment>
<keyword evidence="5 9" id="KW-0560">Oxidoreductase</keyword>
<evidence type="ECO:0000313" key="11">
    <source>
        <dbReference type="Proteomes" id="UP000249723"/>
    </source>
</evidence>
<protein>
    <submittedName>
        <fullName evidence="10">BZ3500_MvSof-1268-A1-R1_Chr2-1g04275 protein</fullName>
    </submittedName>
</protein>
<dbReference type="Proteomes" id="UP000249723">
    <property type="component" value="Unassembled WGS sequence"/>
</dbReference>
<dbReference type="InterPro" id="IPR001128">
    <property type="entry name" value="Cyt_P450"/>
</dbReference>